<accession>A0A2P2Q0G8</accession>
<name>A0A2P2Q0G8_RHIMU</name>
<dbReference type="EMBL" id="GGEC01079935">
    <property type="protein sequence ID" value="MBX60419.1"/>
    <property type="molecule type" value="Transcribed_RNA"/>
</dbReference>
<sequence length="45" mass="5287">MAQPKNKIGPKPFSYFLDISNKAMANRIRKGLIYEKFTARIMRIE</sequence>
<protein>
    <submittedName>
        <fullName evidence="1">Uncharacterized protein</fullName>
    </submittedName>
</protein>
<reference evidence="1" key="1">
    <citation type="submission" date="2018-02" db="EMBL/GenBank/DDBJ databases">
        <title>Rhizophora mucronata_Transcriptome.</title>
        <authorList>
            <person name="Meera S.P."/>
            <person name="Sreeshan A."/>
            <person name="Augustine A."/>
        </authorList>
    </citation>
    <scope>NUCLEOTIDE SEQUENCE</scope>
    <source>
        <tissue evidence="1">Leaf</tissue>
    </source>
</reference>
<evidence type="ECO:0000313" key="1">
    <source>
        <dbReference type="EMBL" id="MBX60419.1"/>
    </source>
</evidence>
<dbReference type="AlphaFoldDB" id="A0A2P2Q0G8"/>
<organism evidence="1">
    <name type="scientific">Rhizophora mucronata</name>
    <name type="common">Asiatic mangrove</name>
    <dbReference type="NCBI Taxonomy" id="61149"/>
    <lineage>
        <taxon>Eukaryota</taxon>
        <taxon>Viridiplantae</taxon>
        <taxon>Streptophyta</taxon>
        <taxon>Embryophyta</taxon>
        <taxon>Tracheophyta</taxon>
        <taxon>Spermatophyta</taxon>
        <taxon>Magnoliopsida</taxon>
        <taxon>eudicotyledons</taxon>
        <taxon>Gunneridae</taxon>
        <taxon>Pentapetalae</taxon>
        <taxon>rosids</taxon>
        <taxon>fabids</taxon>
        <taxon>Malpighiales</taxon>
        <taxon>Rhizophoraceae</taxon>
        <taxon>Rhizophora</taxon>
    </lineage>
</organism>
<proteinExistence type="predicted"/>